<evidence type="ECO:0000313" key="2">
    <source>
        <dbReference type="Proteomes" id="UP001152320"/>
    </source>
</evidence>
<sequence>MGPSCVALLVQKKLAVFNPGWYSGCALMCFTVKDPRPPNSLILGASLVEGLAPGFARREDQRP</sequence>
<organism evidence="1 2">
    <name type="scientific">Holothuria leucospilota</name>
    <name type="common">Black long sea cucumber</name>
    <name type="synonym">Mertensiothuria leucospilota</name>
    <dbReference type="NCBI Taxonomy" id="206669"/>
    <lineage>
        <taxon>Eukaryota</taxon>
        <taxon>Metazoa</taxon>
        <taxon>Echinodermata</taxon>
        <taxon>Eleutherozoa</taxon>
        <taxon>Echinozoa</taxon>
        <taxon>Holothuroidea</taxon>
        <taxon>Aspidochirotacea</taxon>
        <taxon>Aspidochirotida</taxon>
        <taxon>Holothuriidae</taxon>
        <taxon>Holothuria</taxon>
    </lineage>
</organism>
<proteinExistence type="predicted"/>
<keyword evidence="2" id="KW-1185">Reference proteome</keyword>
<dbReference type="EMBL" id="JAIZAY010000019">
    <property type="protein sequence ID" value="KAJ8023516.1"/>
    <property type="molecule type" value="Genomic_DNA"/>
</dbReference>
<accession>A0A9Q0YLA6</accession>
<name>A0A9Q0YLA6_HOLLE</name>
<dbReference type="AlphaFoldDB" id="A0A9Q0YLA6"/>
<comment type="caution">
    <text evidence="1">The sequence shown here is derived from an EMBL/GenBank/DDBJ whole genome shotgun (WGS) entry which is preliminary data.</text>
</comment>
<evidence type="ECO:0000313" key="1">
    <source>
        <dbReference type="EMBL" id="KAJ8023516.1"/>
    </source>
</evidence>
<dbReference type="Proteomes" id="UP001152320">
    <property type="component" value="Chromosome 19"/>
</dbReference>
<gene>
    <name evidence="1" type="ORF">HOLleu_35979</name>
</gene>
<protein>
    <submittedName>
        <fullName evidence="1">Uncharacterized protein</fullName>
    </submittedName>
</protein>
<reference evidence="1" key="1">
    <citation type="submission" date="2021-10" db="EMBL/GenBank/DDBJ databases">
        <title>Tropical sea cucumber genome reveals ecological adaptation and Cuvierian tubules defense mechanism.</title>
        <authorList>
            <person name="Chen T."/>
        </authorList>
    </citation>
    <scope>NUCLEOTIDE SEQUENCE</scope>
    <source>
        <strain evidence="1">Nanhai2018</strain>
        <tissue evidence="1">Muscle</tissue>
    </source>
</reference>